<evidence type="ECO:0000313" key="1">
    <source>
        <dbReference type="EMBL" id="VAW97471.1"/>
    </source>
</evidence>
<sequence length="55" mass="5687">PTVGASSSLTEVGVNYVISDHKLKLNLNMTNGDANASGAKGDDTTAVTFGMQFQI</sequence>
<name>A0A3B1A0B3_9ZZZZ</name>
<protein>
    <recommendedName>
        <fullName evidence="2">Porin domain-containing protein</fullName>
    </recommendedName>
</protein>
<feature type="non-terminal residue" evidence="1">
    <location>
        <position position="1"/>
    </location>
</feature>
<dbReference type="AlphaFoldDB" id="A0A3B1A0B3"/>
<gene>
    <name evidence="1" type="ORF">MNBD_GAMMA20-1351</name>
</gene>
<reference evidence="1" key="1">
    <citation type="submission" date="2018-06" db="EMBL/GenBank/DDBJ databases">
        <authorList>
            <person name="Zhirakovskaya E."/>
        </authorList>
    </citation>
    <scope>NUCLEOTIDE SEQUENCE</scope>
</reference>
<accession>A0A3B1A0B3</accession>
<dbReference type="EMBL" id="UOFU01000119">
    <property type="protein sequence ID" value="VAW97471.1"/>
    <property type="molecule type" value="Genomic_DNA"/>
</dbReference>
<organism evidence="1">
    <name type="scientific">hydrothermal vent metagenome</name>
    <dbReference type="NCBI Taxonomy" id="652676"/>
    <lineage>
        <taxon>unclassified sequences</taxon>
        <taxon>metagenomes</taxon>
        <taxon>ecological metagenomes</taxon>
    </lineage>
</organism>
<evidence type="ECO:0008006" key="2">
    <source>
        <dbReference type="Google" id="ProtNLM"/>
    </source>
</evidence>
<proteinExistence type="predicted"/>